<sequence>MNCESFAFSSKFGYLNCCRSVFSSSNVIWKIDLESLEWFKLDNSLKSRIYAHNMAVMADSILYVFGLYFDVPICAYKLERFMVQPPAIYRLCLETLARSQSERNLTKSVPVSILDELNINKTN</sequence>
<dbReference type="SUPFAM" id="SSF117281">
    <property type="entry name" value="Kelch motif"/>
    <property type="match status" value="1"/>
</dbReference>
<accession>A0A0C2JWD4</accession>
<gene>
    <name evidence="1" type="ORF">RF11_10851</name>
</gene>
<dbReference type="AlphaFoldDB" id="A0A0C2JWD4"/>
<protein>
    <recommendedName>
        <fullName evidence="3">Kelch domain-containing protein 10</fullName>
    </recommendedName>
</protein>
<dbReference type="Proteomes" id="UP000031668">
    <property type="component" value="Unassembled WGS sequence"/>
</dbReference>
<evidence type="ECO:0000313" key="1">
    <source>
        <dbReference type="EMBL" id="KII73758.1"/>
    </source>
</evidence>
<evidence type="ECO:0000313" key="2">
    <source>
        <dbReference type="Proteomes" id="UP000031668"/>
    </source>
</evidence>
<dbReference type="InterPro" id="IPR015915">
    <property type="entry name" value="Kelch-typ_b-propeller"/>
</dbReference>
<keyword evidence="2" id="KW-1185">Reference proteome</keyword>
<comment type="caution">
    <text evidence="1">The sequence shown here is derived from an EMBL/GenBank/DDBJ whole genome shotgun (WGS) entry which is preliminary data.</text>
</comment>
<dbReference type="EMBL" id="JWZT01000686">
    <property type="protein sequence ID" value="KII73758.1"/>
    <property type="molecule type" value="Genomic_DNA"/>
</dbReference>
<organism evidence="1 2">
    <name type="scientific">Thelohanellus kitauei</name>
    <name type="common">Myxosporean</name>
    <dbReference type="NCBI Taxonomy" id="669202"/>
    <lineage>
        <taxon>Eukaryota</taxon>
        <taxon>Metazoa</taxon>
        <taxon>Cnidaria</taxon>
        <taxon>Myxozoa</taxon>
        <taxon>Myxosporea</taxon>
        <taxon>Bivalvulida</taxon>
        <taxon>Platysporina</taxon>
        <taxon>Myxobolidae</taxon>
        <taxon>Thelohanellus</taxon>
    </lineage>
</organism>
<reference evidence="1 2" key="1">
    <citation type="journal article" date="2014" name="Genome Biol. Evol.">
        <title>The genome of the myxosporean Thelohanellus kitauei shows adaptations to nutrient acquisition within its fish host.</title>
        <authorList>
            <person name="Yang Y."/>
            <person name="Xiong J."/>
            <person name="Zhou Z."/>
            <person name="Huo F."/>
            <person name="Miao W."/>
            <person name="Ran C."/>
            <person name="Liu Y."/>
            <person name="Zhang J."/>
            <person name="Feng J."/>
            <person name="Wang M."/>
            <person name="Wang M."/>
            <person name="Wang L."/>
            <person name="Yao B."/>
        </authorList>
    </citation>
    <scope>NUCLEOTIDE SEQUENCE [LARGE SCALE GENOMIC DNA]</scope>
    <source>
        <strain evidence="1">Wuqing</strain>
    </source>
</reference>
<proteinExistence type="predicted"/>
<evidence type="ECO:0008006" key="3">
    <source>
        <dbReference type="Google" id="ProtNLM"/>
    </source>
</evidence>
<name>A0A0C2JWD4_THEKT</name>
<dbReference type="OrthoDB" id="2419613at2759"/>